<dbReference type="Proteomes" id="UP000323176">
    <property type="component" value="Unassembled WGS sequence"/>
</dbReference>
<dbReference type="GO" id="GO:0016747">
    <property type="term" value="F:acyltransferase activity, transferring groups other than amino-acyl groups"/>
    <property type="evidence" value="ECO:0007669"/>
    <property type="project" value="InterPro"/>
</dbReference>
<evidence type="ECO:0000313" key="3">
    <source>
        <dbReference type="Proteomes" id="UP000323176"/>
    </source>
</evidence>
<dbReference type="SUPFAM" id="SSF55729">
    <property type="entry name" value="Acyl-CoA N-acyltransferases (Nat)"/>
    <property type="match status" value="1"/>
</dbReference>
<dbReference type="OrthoDB" id="9127144at2"/>
<comment type="caution">
    <text evidence="2">The sequence shown here is derived from an EMBL/GenBank/DDBJ whole genome shotgun (WGS) entry which is preliminary data.</text>
</comment>
<protein>
    <submittedName>
        <fullName evidence="2">GNAT family N-acetyltransferase</fullName>
    </submittedName>
</protein>
<dbReference type="EMBL" id="SAXY01000030">
    <property type="protein sequence ID" value="TXJ43244.1"/>
    <property type="molecule type" value="Genomic_DNA"/>
</dbReference>
<dbReference type="Pfam" id="PF00583">
    <property type="entry name" value="Acetyltransf_1"/>
    <property type="match status" value="1"/>
</dbReference>
<organism evidence="2 3">
    <name type="scientific">Brachyspira pilosicoli</name>
    <name type="common">Serpulina pilosicoli</name>
    <dbReference type="NCBI Taxonomy" id="52584"/>
    <lineage>
        <taxon>Bacteria</taxon>
        <taxon>Pseudomonadati</taxon>
        <taxon>Spirochaetota</taxon>
        <taxon>Spirochaetia</taxon>
        <taxon>Brachyspirales</taxon>
        <taxon>Brachyspiraceae</taxon>
        <taxon>Brachyspira</taxon>
    </lineage>
</organism>
<dbReference type="InterPro" id="IPR000182">
    <property type="entry name" value="GNAT_dom"/>
</dbReference>
<evidence type="ECO:0000313" key="2">
    <source>
        <dbReference type="EMBL" id="TXJ43244.1"/>
    </source>
</evidence>
<reference evidence="2 3" key="1">
    <citation type="journal article" date="1992" name="Lakartidningen">
        <title>[Penicillin V and not amoxicillin is the first choice preparation in acute otitis].</title>
        <authorList>
            <person name="Kamme C."/>
            <person name="Lundgren K."/>
            <person name="Prellner K."/>
        </authorList>
    </citation>
    <scope>NUCLEOTIDE SEQUENCE [LARGE SCALE GENOMIC DNA]</scope>
    <source>
        <strain evidence="2 3">PC5538III-hc</strain>
    </source>
</reference>
<name>A0A5C8F1K8_BRAPL</name>
<proteinExistence type="predicted"/>
<gene>
    <name evidence="2" type="ORF">EPJ72_04890</name>
</gene>
<dbReference type="Gene3D" id="3.40.630.30">
    <property type="match status" value="1"/>
</dbReference>
<feature type="domain" description="N-acetyltransferase" evidence="1">
    <location>
        <begin position="1"/>
        <end position="155"/>
    </location>
</feature>
<evidence type="ECO:0000259" key="1">
    <source>
        <dbReference type="PROSITE" id="PS51186"/>
    </source>
</evidence>
<keyword evidence="2" id="KW-0808">Transferase</keyword>
<dbReference type="CDD" id="cd04301">
    <property type="entry name" value="NAT_SF"/>
    <property type="match status" value="1"/>
</dbReference>
<dbReference type="PROSITE" id="PS51186">
    <property type="entry name" value="GNAT"/>
    <property type="match status" value="1"/>
</dbReference>
<dbReference type="InterPro" id="IPR016181">
    <property type="entry name" value="Acyl_CoA_acyltransferase"/>
</dbReference>
<accession>A0A5C8F1K8</accession>
<dbReference type="AlphaFoldDB" id="A0A5C8F1K8"/>
<sequence>MIIKLIEMKNDIKNKNKYHQIFNEAFPIEERWNFDMILENKNNSSYKFYSIFNDDKPIGLTMIWNFEEFYYGEYLAIDKNLRGKNYGSEVLTKIFNMHNDKLIVIEVEPYDLNDIAKRRIDWYKRFGLILSDYDYDMPCIKDGKKDTMKMQIMTNREIKSKDEYNNIITTLYNKVYSPRLDNINNWKEI</sequence>